<evidence type="ECO:0000259" key="17">
    <source>
        <dbReference type="Pfam" id="PF00905"/>
    </source>
</evidence>
<dbReference type="EMBL" id="MLQR01000001">
    <property type="protein sequence ID" value="OIJ17064.1"/>
    <property type="molecule type" value="Genomic_DNA"/>
</dbReference>
<dbReference type="InterPro" id="IPR036950">
    <property type="entry name" value="PBP_transglycosylase"/>
</dbReference>
<dbReference type="Pfam" id="PF00905">
    <property type="entry name" value="Transpeptidase"/>
    <property type="match status" value="1"/>
</dbReference>
<protein>
    <submittedName>
        <fullName evidence="19">Penicillin-binding protein</fullName>
    </submittedName>
</protein>
<evidence type="ECO:0000256" key="6">
    <source>
        <dbReference type="ARBA" id="ARBA00022670"/>
    </source>
</evidence>
<feature type="domain" description="Penicillin-binding protein transpeptidase" evidence="17">
    <location>
        <begin position="347"/>
        <end position="594"/>
    </location>
</feature>
<keyword evidence="4" id="KW-1003">Cell membrane</keyword>
<dbReference type="GO" id="GO:0009002">
    <property type="term" value="F:serine-type D-Ala-D-Ala carboxypeptidase activity"/>
    <property type="evidence" value="ECO:0007669"/>
    <property type="project" value="UniProtKB-EC"/>
</dbReference>
<evidence type="ECO:0000256" key="9">
    <source>
        <dbReference type="ARBA" id="ARBA00022801"/>
    </source>
</evidence>
<evidence type="ECO:0000256" key="4">
    <source>
        <dbReference type="ARBA" id="ARBA00022475"/>
    </source>
</evidence>
<keyword evidence="9" id="KW-0378">Hydrolase</keyword>
<comment type="catalytic activity">
    <reaction evidence="16">
        <text>[GlcNAc-(1-&gt;4)-Mur2Ac(oyl-L-Ala-gamma-D-Glu-L-Lys-D-Ala-D-Ala)](n)-di-trans,octa-cis-undecaprenyl diphosphate + beta-D-GlcNAc-(1-&gt;4)-Mur2Ac(oyl-L-Ala-gamma-D-Glu-L-Lys-D-Ala-D-Ala)-di-trans,octa-cis-undecaprenyl diphosphate = [GlcNAc-(1-&gt;4)-Mur2Ac(oyl-L-Ala-gamma-D-Glu-L-Lys-D-Ala-D-Ala)](n+1)-di-trans,octa-cis-undecaprenyl diphosphate + di-trans,octa-cis-undecaprenyl diphosphate + H(+)</text>
        <dbReference type="Rhea" id="RHEA:23708"/>
        <dbReference type="Rhea" id="RHEA-COMP:9602"/>
        <dbReference type="Rhea" id="RHEA-COMP:9603"/>
        <dbReference type="ChEBI" id="CHEBI:15378"/>
        <dbReference type="ChEBI" id="CHEBI:58405"/>
        <dbReference type="ChEBI" id="CHEBI:60033"/>
        <dbReference type="ChEBI" id="CHEBI:78435"/>
        <dbReference type="EC" id="2.4.99.28"/>
    </reaction>
</comment>
<reference evidence="19 20" key="1">
    <citation type="submission" date="2016-10" db="EMBL/GenBank/DDBJ databases">
        <title>Draft genome sequences of four alkaliphilic bacteria belonging to the Anaerobacillus genus.</title>
        <authorList>
            <person name="Bassil N.M."/>
            <person name="Lloyd J.R."/>
        </authorList>
    </citation>
    <scope>NUCLEOTIDE SEQUENCE [LARGE SCALE GENOMIC DNA]</scope>
    <source>
        <strain evidence="19 20">DSM 18345</strain>
    </source>
</reference>
<comment type="caution">
    <text evidence="19">The sequence shown here is derived from an EMBL/GenBank/DDBJ whole genome shotgun (WGS) entry which is preliminary data.</text>
</comment>
<dbReference type="GO" id="GO:0008658">
    <property type="term" value="F:penicillin binding"/>
    <property type="evidence" value="ECO:0007669"/>
    <property type="project" value="InterPro"/>
</dbReference>
<dbReference type="OrthoDB" id="9766909at2"/>
<dbReference type="SUPFAM" id="SSF56601">
    <property type="entry name" value="beta-lactamase/transpeptidase-like"/>
    <property type="match status" value="1"/>
</dbReference>
<dbReference type="InterPro" id="IPR001264">
    <property type="entry name" value="Glyco_trans_51"/>
</dbReference>
<evidence type="ECO:0000256" key="16">
    <source>
        <dbReference type="ARBA" id="ARBA00049902"/>
    </source>
</evidence>
<comment type="catalytic activity">
    <reaction evidence="15">
        <text>Preferential cleavage: (Ac)2-L-Lys-D-Ala-|-D-Ala. Also transpeptidation of peptidyl-alanyl moieties that are N-acyl substituents of D-alanine.</text>
        <dbReference type="EC" id="3.4.16.4"/>
    </reaction>
</comment>
<evidence type="ECO:0000256" key="8">
    <source>
        <dbReference type="ARBA" id="ARBA00022679"/>
    </source>
</evidence>
<evidence type="ECO:0000256" key="15">
    <source>
        <dbReference type="ARBA" id="ARBA00034000"/>
    </source>
</evidence>
<dbReference type="GO" id="GO:0008360">
    <property type="term" value="P:regulation of cell shape"/>
    <property type="evidence" value="ECO:0007669"/>
    <property type="project" value="UniProtKB-KW"/>
</dbReference>
<dbReference type="Proteomes" id="UP000179524">
    <property type="component" value="Unassembled WGS sequence"/>
</dbReference>
<evidence type="ECO:0000313" key="20">
    <source>
        <dbReference type="Proteomes" id="UP000179524"/>
    </source>
</evidence>
<dbReference type="Gene3D" id="1.10.3810.10">
    <property type="entry name" value="Biosynthetic peptidoglycan transglycosylase-like"/>
    <property type="match status" value="1"/>
</dbReference>
<evidence type="ECO:0000256" key="5">
    <source>
        <dbReference type="ARBA" id="ARBA00022645"/>
    </source>
</evidence>
<dbReference type="InterPro" id="IPR012338">
    <property type="entry name" value="Beta-lactam/transpept-like"/>
</dbReference>
<accession>A0A1S2LXM2</accession>
<dbReference type="SUPFAM" id="SSF53955">
    <property type="entry name" value="Lysozyme-like"/>
    <property type="match status" value="1"/>
</dbReference>
<keyword evidence="8" id="KW-0808">Transferase</keyword>
<dbReference type="GO" id="GO:0071555">
    <property type="term" value="P:cell wall organization"/>
    <property type="evidence" value="ECO:0007669"/>
    <property type="project" value="UniProtKB-KW"/>
</dbReference>
<evidence type="ECO:0000256" key="3">
    <source>
        <dbReference type="ARBA" id="ARBA00007739"/>
    </source>
</evidence>
<dbReference type="PANTHER" id="PTHR32282:SF11">
    <property type="entry name" value="PENICILLIN-BINDING PROTEIN 1B"/>
    <property type="match status" value="1"/>
</dbReference>
<proteinExistence type="inferred from homology"/>
<keyword evidence="13" id="KW-0511">Multifunctional enzyme</keyword>
<keyword evidence="14" id="KW-0961">Cell wall biogenesis/degradation</keyword>
<keyword evidence="12" id="KW-0472">Membrane</keyword>
<dbReference type="GO" id="GO:0008955">
    <property type="term" value="F:peptidoglycan glycosyltransferase activity"/>
    <property type="evidence" value="ECO:0007669"/>
    <property type="project" value="UniProtKB-EC"/>
</dbReference>
<keyword evidence="10" id="KW-0133">Cell shape</keyword>
<keyword evidence="7" id="KW-0328">Glycosyltransferase</keyword>
<sequence>MGKSIGFFLVLIFISVFSFSFIGFSNELSQIQTVESLLEEKVTTNDFSLHDNSYIYDSNGNIISEIYKEENRIYISYDEIPTYFIEAIIATEDRHFFSHKGFDITGIARAFLVNAENQSIEQGGSTLTQQLVKNIYLTNDRTYNRKLTELLYAFQIEKMFSKEKILELYLNAIFFQNGVYGIEAASQFYLSRSVSELSLAEVAYLLAIPNNPTHYNPFINPGNTTERKNWILAKMLELQFITKEQHNAARDRKITLNPSKKIDLYPDYVTYIHYEFEQLVGEKEGYNQKIERASTNEHKNQYISRRKKRVEELLSSGIHIHSSLQPKKQENIYQVIAQRIPNQSIQGAAVIIDHRSNNIVAISGGKQYKKFDLHRGFQAFRQPGSSIKSLLVFAPYLSERNSSINNFINASAFCKNGYCPRNYGGATYGNVRLETAFKHSYNTAAVRMLDQIGIETAFSYFFKLGFTKIVEEDFNLPSALGGLTYGVSPLEMTTAYTTFANEGMFQKARGIEKVLDANGKVLLEWDKNPQQVWNKETNSKMRSLLNKVITEGTARKAYYNSGNNFIGGKTGTTNTFHDLWFIGLNEEYTTGVWVGYDQPKSLAHINSRAPHLLIWRDLMGD</sequence>
<comment type="subcellular location">
    <subcellularLocation>
        <location evidence="1">Cell membrane</location>
    </subcellularLocation>
</comment>
<organism evidence="19 20">
    <name type="scientific">Anaerobacillus alkalilacustris</name>
    <dbReference type="NCBI Taxonomy" id="393763"/>
    <lineage>
        <taxon>Bacteria</taxon>
        <taxon>Bacillati</taxon>
        <taxon>Bacillota</taxon>
        <taxon>Bacilli</taxon>
        <taxon>Bacillales</taxon>
        <taxon>Bacillaceae</taxon>
        <taxon>Anaerobacillus</taxon>
    </lineage>
</organism>
<evidence type="ECO:0000256" key="10">
    <source>
        <dbReference type="ARBA" id="ARBA00022960"/>
    </source>
</evidence>
<feature type="domain" description="Glycosyl transferase family 51" evidence="18">
    <location>
        <begin position="60"/>
        <end position="235"/>
    </location>
</feature>
<evidence type="ECO:0000256" key="2">
    <source>
        <dbReference type="ARBA" id="ARBA00007090"/>
    </source>
</evidence>
<dbReference type="InterPro" id="IPR050396">
    <property type="entry name" value="Glycosyltr_51/Transpeptidase"/>
</dbReference>
<dbReference type="GO" id="GO:0006508">
    <property type="term" value="P:proteolysis"/>
    <property type="evidence" value="ECO:0007669"/>
    <property type="project" value="UniProtKB-KW"/>
</dbReference>
<evidence type="ECO:0000256" key="13">
    <source>
        <dbReference type="ARBA" id="ARBA00023268"/>
    </source>
</evidence>
<keyword evidence="5" id="KW-0121">Carboxypeptidase</keyword>
<evidence type="ECO:0000256" key="7">
    <source>
        <dbReference type="ARBA" id="ARBA00022676"/>
    </source>
</evidence>
<dbReference type="GO" id="GO:0030288">
    <property type="term" value="C:outer membrane-bounded periplasmic space"/>
    <property type="evidence" value="ECO:0007669"/>
    <property type="project" value="TreeGrafter"/>
</dbReference>
<dbReference type="Pfam" id="PF00912">
    <property type="entry name" value="Transgly"/>
    <property type="match status" value="1"/>
</dbReference>
<keyword evidence="6" id="KW-0645">Protease</keyword>
<gene>
    <name evidence="19" type="ORF">BKP37_00550</name>
</gene>
<dbReference type="InterPro" id="IPR023346">
    <property type="entry name" value="Lysozyme-like_dom_sf"/>
</dbReference>
<evidence type="ECO:0000313" key="19">
    <source>
        <dbReference type="EMBL" id="OIJ17064.1"/>
    </source>
</evidence>
<dbReference type="InterPro" id="IPR001460">
    <property type="entry name" value="PCN-bd_Tpept"/>
</dbReference>
<dbReference type="GO" id="GO:0009252">
    <property type="term" value="P:peptidoglycan biosynthetic process"/>
    <property type="evidence" value="ECO:0007669"/>
    <property type="project" value="UniProtKB-KW"/>
</dbReference>
<name>A0A1S2LXM2_9BACI</name>
<dbReference type="Gene3D" id="3.40.710.10">
    <property type="entry name" value="DD-peptidase/beta-lactamase superfamily"/>
    <property type="match status" value="1"/>
</dbReference>
<evidence type="ECO:0000256" key="12">
    <source>
        <dbReference type="ARBA" id="ARBA00023136"/>
    </source>
</evidence>
<comment type="similarity">
    <text evidence="3">In the N-terminal section; belongs to the glycosyltransferase 51 family.</text>
</comment>
<keyword evidence="20" id="KW-1185">Reference proteome</keyword>
<evidence type="ECO:0000256" key="11">
    <source>
        <dbReference type="ARBA" id="ARBA00022984"/>
    </source>
</evidence>
<dbReference type="AlphaFoldDB" id="A0A1S2LXM2"/>
<keyword evidence="11" id="KW-0573">Peptidoglycan synthesis</keyword>
<evidence type="ECO:0000256" key="14">
    <source>
        <dbReference type="ARBA" id="ARBA00023316"/>
    </source>
</evidence>
<dbReference type="FunFam" id="1.10.3810.10:FF:000001">
    <property type="entry name" value="Penicillin-binding protein 1A"/>
    <property type="match status" value="1"/>
</dbReference>
<evidence type="ECO:0000259" key="18">
    <source>
        <dbReference type="Pfam" id="PF00912"/>
    </source>
</evidence>
<dbReference type="PANTHER" id="PTHR32282">
    <property type="entry name" value="BINDING PROTEIN TRANSPEPTIDASE, PUTATIVE-RELATED"/>
    <property type="match status" value="1"/>
</dbReference>
<comment type="similarity">
    <text evidence="2">In the C-terminal section; belongs to the transpeptidase family.</text>
</comment>
<evidence type="ECO:0000256" key="1">
    <source>
        <dbReference type="ARBA" id="ARBA00004236"/>
    </source>
</evidence>
<dbReference type="GO" id="GO:0005886">
    <property type="term" value="C:plasma membrane"/>
    <property type="evidence" value="ECO:0007669"/>
    <property type="project" value="UniProtKB-SubCell"/>
</dbReference>